<evidence type="ECO:0000256" key="4">
    <source>
        <dbReference type="ARBA" id="ARBA00044950"/>
    </source>
</evidence>
<evidence type="ECO:0000256" key="1">
    <source>
        <dbReference type="ARBA" id="ARBA00004123"/>
    </source>
</evidence>
<dbReference type="InterPro" id="IPR031394">
    <property type="entry name" value="MUSTN1"/>
</dbReference>
<comment type="caution">
    <text evidence="6">The sequence shown here is derived from an EMBL/GenBank/DDBJ whole genome shotgun (WGS) entry which is preliminary data.</text>
</comment>
<dbReference type="Proteomes" id="UP001066276">
    <property type="component" value="Chromosome 9"/>
</dbReference>
<evidence type="ECO:0000313" key="6">
    <source>
        <dbReference type="EMBL" id="KAJ1110416.1"/>
    </source>
</evidence>
<sequence>MSEPQAPVKKKRPPMKEEDIKGARHKLSGNQPIKSKTYQVMKECEKSGTTAPSVFSRDRTGGETVFDKPKEEPAKSVLLKFAPDSQDRRPVDNEQACIFSARKNRFSTKPEAGKQELLDIRFSDAIDQLLRGVGDAVVVDRVLLNFGVSGAVSGVPLGFRVG</sequence>
<dbReference type="Pfam" id="PF15682">
    <property type="entry name" value="Mustang"/>
    <property type="match status" value="1"/>
</dbReference>
<dbReference type="GO" id="GO:0035988">
    <property type="term" value="P:chondrocyte proliferation"/>
    <property type="evidence" value="ECO:0007669"/>
    <property type="project" value="InterPro"/>
</dbReference>
<keyword evidence="7" id="KW-1185">Reference proteome</keyword>
<accession>A0AAV7N312</accession>
<feature type="compositionally biased region" description="Basic and acidic residues" evidence="5">
    <location>
        <begin position="56"/>
        <end position="69"/>
    </location>
</feature>
<protein>
    <recommendedName>
        <fullName evidence="2">Musculoskeletal embryonic nuclear protein 1</fullName>
    </recommendedName>
</protein>
<evidence type="ECO:0000256" key="2">
    <source>
        <dbReference type="ARBA" id="ARBA00018401"/>
    </source>
</evidence>
<comment type="similarity">
    <text evidence="4">Belongs to the MUSTN1 family.</text>
</comment>
<proteinExistence type="inferred from homology"/>
<name>A0AAV7N312_PLEWA</name>
<organism evidence="6 7">
    <name type="scientific">Pleurodeles waltl</name>
    <name type="common">Iberian ribbed newt</name>
    <dbReference type="NCBI Taxonomy" id="8319"/>
    <lineage>
        <taxon>Eukaryota</taxon>
        <taxon>Metazoa</taxon>
        <taxon>Chordata</taxon>
        <taxon>Craniata</taxon>
        <taxon>Vertebrata</taxon>
        <taxon>Euteleostomi</taxon>
        <taxon>Amphibia</taxon>
        <taxon>Batrachia</taxon>
        <taxon>Caudata</taxon>
        <taxon>Salamandroidea</taxon>
        <taxon>Salamandridae</taxon>
        <taxon>Pleurodelinae</taxon>
        <taxon>Pleurodeles</taxon>
    </lineage>
</organism>
<dbReference type="EMBL" id="JANPWB010000013">
    <property type="protein sequence ID" value="KAJ1110416.1"/>
    <property type="molecule type" value="Genomic_DNA"/>
</dbReference>
<feature type="compositionally biased region" description="Polar residues" evidence="5">
    <location>
        <begin position="28"/>
        <end position="38"/>
    </location>
</feature>
<reference evidence="6" key="1">
    <citation type="journal article" date="2022" name="bioRxiv">
        <title>Sequencing and chromosome-scale assembly of the giantPleurodeles waltlgenome.</title>
        <authorList>
            <person name="Brown T."/>
            <person name="Elewa A."/>
            <person name="Iarovenko S."/>
            <person name="Subramanian E."/>
            <person name="Araus A.J."/>
            <person name="Petzold A."/>
            <person name="Susuki M."/>
            <person name="Suzuki K.-i.T."/>
            <person name="Hayashi T."/>
            <person name="Toyoda A."/>
            <person name="Oliveira C."/>
            <person name="Osipova E."/>
            <person name="Leigh N.D."/>
            <person name="Simon A."/>
            <person name="Yun M.H."/>
        </authorList>
    </citation>
    <scope>NUCLEOTIDE SEQUENCE</scope>
    <source>
        <strain evidence="6">20211129_DDA</strain>
        <tissue evidence="6">Liver</tissue>
    </source>
</reference>
<evidence type="ECO:0000256" key="3">
    <source>
        <dbReference type="ARBA" id="ARBA00023242"/>
    </source>
</evidence>
<gene>
    <name evidence="6" type="ORF">NDU88_007768</name>
</gene>
<keyword evidence="3" id="KW-0539">Nucleus</keyword>
<evidence type="ECO:0000256" key="5">
    <source>
        <dbReference type="SAM" id="MobiDB-lite"/>
    </source>
</evidence>
<evidence type="ECO:0000313" key="7">
    <source>
        <dbReference type="Proteomes" id="UP001066276"/>
    </source>
</evidence>
<feature type="region of interest" description="Disordered" evidence="5">
    <location>
        <begin position="1"/>
        <end position="69"/>
    </location>
</feature>
<comment type="subcellular location">
    <subcellularLocation>
        <location evidence="1">Nucleus</location>
    </subcellularLocation>
</comment>
<dbReference type="GO" id="GO:0002062">
    <property type="term" value="P:chondrocyte differentiation"/>
    <property type="evidence" value="ECO:0007669"/>
    <property type="project" value="InterPro"/>
</dbReference>
<dbReference type="AlphaFoldDB" id="A0AAV7N312"/>
<dbReference type="GO" id="GO:0005634">
    <property type="term" value="C:nucleus"/>
    <property type="evidence" value="ECO:0007669"/>
    <property type="project" value="UniProtKB-SubCell"/>
</dbReference>
<dbReference type="GO" id="GO:0042246">
    <property type="term" value="P:tissue regeneration"/>
    <property type="evidence" value="ECO:0007669"/>
    <property type="project" value="InterPro"/>
</dbReference>